<dbReference type="GO" id="GO:0016020">
    <property type="term" value="C:membrane"/>
    <property type="evidence" value="ECO:0007669"/>
    <property type="project" value="UniProtKB-SubCell"/>
</dbReference>
<dbReference type="PANTHER" id="PTHR23130">
    <property type="entry name" value="CYTOCHROME B561 AND DOMON DOMAIN-CONTAINING PROTEIN"/>
    <property type="match status" value="1"/>
</dbReference>
<evidence type="ECO:0000256" key="13">
    <source>
        <dbReference type="SAM" id="MobiDB-lite"/>
    </source>
</evidence>
<evidence type="ECO:0000259" key="17">
    <source>
        <dbReference type="PROSITE" id="PS50939"/>
    </source>
</evidence>
<dbReference type="Gramene" id="Vitis10g00382.t01">
    <property type="protein sequence ID" value="Vitis10g00382.t01.CDS"/>
    <property type="gene ID" value="Vitis10g00382"/>
</dbReference>
<comment type="function">
    <text evidence="10">May act as a catecholamine-responsive trans-membrane electron transporter.</text>
</comment>
<dbReference type="AlphaFoldDB" id="A0A438DDX0"/>
<sequence length="396" mass="43246">MDGMLKLFVSSCILMSMLLTSSAQSCSRYAFSSNRVFSSCNDLPYLNSFLHWNFNSSSSGVQIAYRHTGVTSSMWVAWAINLDSTGMVGSQALVAYRNPDGTIKAYTSSVDSYQTALSESNLSFPVSDLSATYSNSEMIIYATLELPNNSTTVNQVWQHGPLSATTNTPGVHAFSGPNVQSMGTLDLLSGRSATAPVGNSRTRNRNIHGVLNAVSWGILMPIGAIIARYMRVFKSADPAWFYLHVTCQSSAYIIGVAGWATGIKLGSESSGVQYTAHRAIGIVLFCLGTLQVFALLLRPKKDHKYRFYWDIYHHSVGYTVIILSIINIYKGFDILDPEKKWKRAYTGILVALALSAVFLEAFTWYIVLKRKKSARSGKMNGANGVNGHGAETPGTA</sequence>
<evidence type="ECO:0000256" key="2">
    <source>
        <dbReference type="ARBA" id="ARBA00022448"/>
    </source>
</evidence>
<evidence type="ECO:0000313" key="18">
    <source>
        <dbReference type="EMBL" id="RVW33601.1"/>
    </source>
</evidence>
<feature type="binding site" description="axial binding residue" evidence="12">
    <location>
        <position position="313"/>
    </location>
    <ligand>
        <name>heme b</name>
        <dbReference type="ChEBI" id="CHEBI:60344"/>
        <label>1</label>
    </ligand>
    <ligandPart>
        <name>Fe</name>
        <dbReference type="ChEBI" id="CHEBI:18248"/>
    </ligandPart>
</feature>
<feature type="domain" description="DOMON" evidence="16">
    <location>
        <begin position="46"/>
        <end position="160"/>
    </location>
</feature>
<feature type="binding site" description="axial binding residue" evidence="12">
    <location>
        <position position="244"/>
    </location>
    <ligand>
        <name>heme b</name>
        <dbReference type="ChEBI" id="CHEBI:60344"/>
        <label>1</label>
    </ligand>
    <ligandPart>
        <name>Fe</name>
        <dbReference type="ChEBI" id="CHEBI:18248"/>
    </ligandPart>
</feature>
<evidence type="ECO:0000256" key="15">
    <source>
        <dbReference type="SAM" id="SignalP"/>
    </source>
</evidence>
<dbReference type="CDD" id="cd09629">
    <property type="entry name" value="DOMON_CIL1_like"/>
    <property type="match status" value="1"/>
</dbReference>
<comment type="caution">
    <text evidence="18">The sequence shown here is derived from an EMBL/GenBank/DDBJ whole genome shotgun (WGS) entry which is preliminary data.</text>
</comment>
<accession>A0A438DDX0</accession>
<dbReference type="PROSITE" id="PS51257">
    <property type="entry name" value="PROKAR_LIPOPROTEIN"/>
    <property type="match status" value="1"/>
</dbReference>
<feature type="binding site" description="axial binding residue" evidence="12">
    <location>
        <position position="277"/>
    </location>
    <ligand>
        <name>heme b</name>
        <dbReference type="ChEBI" id="CHEBI:60344"/>
        <label>1</label>
    </ligand>
    <ligandPart>
        <name>Fe</name>
        <dbReference type="ChEBI" id="CHEBI:18248"/>
    </ligandPart>
</feature>
<comment type="subcellular location">
    <subcellularLocation>
        <location evidence="1">Membrane</location>
        <topology evidence="1">Multi-pass membrane protein</topology>
    </subcellularLocation>
</comment>
<feature type="transmembrane region" description="Helical" evidence="14">
    <location>
        <begin position="279"/>
        <end position="299"/>
    </location>
</feature>
<dbReference type="SMART" id="SM00665">
    <property type="entry name" value="B561"/>
    <property type="match status" value="1"/>
</dbReference>
<feature type="region of interest" description="Disordered" evidence="13">
    <location>
        <begin position="376"/>
        <end position="396"/>
    </location>
</feature>
<evidence type="ECO:0000256" key="14">
    <source>
        <dbReference type="SAM" id="Phobius"/>
    </source>
</evidence>
<evidence type="ECO:0000256" key="8">
    <source>
        <dbReference type="ARBA" id="ARBA00022989"/>
    </source>
</evidence>
<keyword evidence="5 12" id="KW-0479">Metal-binding</keyword>
<dbReference type="InterPro" id="IPR005018">
    <property type="entry name" value="DOMON_domain"/>
</dbReference>
<feature type="binding site" description="axial binding residue" evidence="12">
    <location>
        <position position="208"/>
    </location>
    <ligand>
        <name>heme b</name>
        <dbReference type="ChEBI" id="CHEBI:60344"/>
        <label>1</label>
    </ligand>
    <ligandPart>
        <name>Fe</name>
        <dbReference type="ChEBI" id="CHEBI:18248"/>
    </ligandPart>
</feature>
<comment type="cofactor">
    <cofactor evidence="11">
        <name>heme b</name>
        <dbReference type="ChEBI" id="CHEBI:60344"/>
    </cofactor>
    <text evidence="11">Binds 2 heme b groups non-covalently.</text>
</comment>
<evidence type="ECO:0000256" key="11">
    <source>
        <dbReference type="PIRNR" id="PIRNR037471"/>
    </source>
</evidence>
<evidence type="ECO:0000256" key="7">
    <source>
        <dbReference type="ARBA" id="ARBA00022982"/>
    </source>
</evidence>
<protein>
    <recommendedName>
        <fullName evidence="11">Cytochrome b561 and DOMON domain-containing protein</fullName>
    </recommendedName>
</protein>
<dbReference type="OrthoDB" id="2419613at2759"/>
<dbReference type="InterPro" id="IPR017214">
    <property type="entry name" value="UCP037471"/>
</dbReference>
<feature type="transmembrane region" description="Helical" evidence="14">
    <location>
        <begin position="209"/>
        <end position="227"/>
    </location>
</feature>
<dbReference type="InterPro" id="IPR006593">
    <property type="entry name" value="Cyt_b561/ferric_Rdtase_TM"/>
</dbReference>
<feature type="transmembrane region" description="Helical" evidence="14">
    <location>
        <begin position="344"/>
        <end position="368"/>
    </location>
</feature>
<name>A0A438DDX0_VITVI</name>
<feature type="chain" id="PRO_5019009551" description="Cytochrome b561 and DOMON domain-containing protein" evidence="15">
    <location>
        <begin position="24"/>
        <end position="396"/>
    </location>
</feature>
<keyword evidence="8 14" id="KW-1133">Transmembrane helix</keyword>
<keyword evidence="3" id="KW-0349">Heme</keyword>
<keyword evidence="9 11" id="KW-0472">Membrane</keyword>
<dbReference type="Proteomes" id="UP000288805">
    <property type="component" value="Unassembled WGS sequence"/>
</dbReference>
<dbReference type="FunFam" id="1.20.120.1770:FF:000007">
    <property type="entry name" value="Cytochrome b561 and DOMON domain-containing protein"/>
    <property type="match status" value="1"/>
</dbReference>
<dbReference type="Pfam" id="PF03188">
    <property type="entry name" value="Cytochrom_B561"/>
    <property type="match status" value="1"/>
</dbReference>
<feature type="transmembrane region" description="Helical" evidence="14">
    <location>
        <begin position="239"/>
        <end position="259"/>
    </location>
</feature>
<keyword evidence="4 14" id="KW-0812">Transmembrane</keyword>
<evidence type="ECO:0000256" key="6">
    <source>
        <dbReference type="ARBA" id="ARBA00022729"/>
    </source>
</evidence>
<evidence type="ECO:0000256" key="12">
    <source>
        <dbReference type="PIRSR" id="PIRSR037471-1"/>
    </source>
</evidence>
<proteinExistence type="predicted"/>
<evidence type="ECO:0000256" key="10">
    <source>
        <dbReference type="ARBA" id="ARBA00053871"/>
    </source>
</evidence>
<keyword evidence="12" id="KW-0408">Iron</keyword>
<reference evidence="18 19" key="1">
    <citation type="journal article" date="2018" name="PLoS Genet.">
        <title>Population sequencing reveals clonal diversity and ancestral inbreeding in the grapevine cultivar Chardonnay.</title>
        <authorList>
            <person name="Roach M.J."/>
            <person name="Johnson D.L."/>
            <person name="Bohlmann J."/>
            <person name="van Vuuren H.J."/>
            <person name="Jones S.J."/>
            <person name="Pretorius I.S."/>
            <person name="Schmidt S.A."/>
            <person name="Borneman A.R."/>
        </authorList>
    </citation>
    <scope>NUCLEOTIDE SEQUENCE [LARGE SCALE GENOMIC DNA]</scope>
    <source>
        <strain evidence="19">cv. Chardonnay</strain>
        <tissue evidence="18">Leaf</tissue>
    </source>
</reference>
<evidence type="ECO:0000256" key="5">
    <source>
        <dbReference type="ARBA" id="ARBA00022723"/>
    </source>
</evidence>
<dbReference type="InterPro" id="IPR045265">
    <property type="entry name" value="AIR12_DOMON"/>
</dbReference>
<keyword evidence="7 11" id="KW-0249">Electron transport</keyword>
<evidence type="ECO:0000256" key="1">
    <source>
        <dbReference type="ARBA" id="ARBA00004141"/>
    </source>
</evidence>
<feature type="transmembrane region" description="Helical" evidence="14">
    <location>
        <begin position="311"/>
        <end position="332"/>
    </location>
</feature>
<evidence type="ECO:0000256" key="9">
    <source>
        <dbReference type="ARBA" id="ARBA00023136"/>
    </source>
</evidence>
<dbReference type="PROSITE" id="PS50836">
    <property type="entry name" value="DOMON"/>
    <property type="match status" value="1"/>
</dbReference>
<keyword evidence="6 15" id="KW-0732">Signal</keyword>
<feature type="domain" description="Cytochrome b561" evidence="17">
    <location>
        <begin position="171"/>
        <end position="368"/>
    </location>
</feature>
<evidence type="ECO:0000256" key="3">
    <source>
        <dbReference type="ARBA" id="ARBA00022617"/>
    </source>
</evidence>
<dbReference type="PROSITE" id="PS50939">
    <property type="entry name" value="CYTOCHROME_B561"/>
    <property type="match status" value="1"/>
</dbReference>
<dbReference type="Gene3D" id="1.20.120.1770">
    <property type="match status" value="1"/>
</dbReference>
<dbReference type="Pfam" id="PF04526">
    <property type="entry name" value="DUF568"/>
    <property type="match status" value="1"/>
</dbReference>
<dbReference type="PIRSF" id="PIRSF037471">
    <property type="entry name" value="UCP037471"/>
    <property type="match status" value="1"/>
</dbReference>
<evidence type="ECO:0000259" key="16">
    <source>
        <dbReference type="PROSITE" id="PS50836"/>
    </source>
</evidence>
<evidence type="ECO:0000313" key="19">
    <source>
        <dbReference type="Proteomes" id="UP000288805"/>
    </source>
</evidence>
<organism evidence="18 19">
    <name type="scientific">Vitis vinifera</name>
    <name type="common">Grape</name>
    <dbReference type="NCBI Taxonomy" id="29760"/>
    <lineage>
        <taxon>Eukaryota</taxon>
        <taxon>Viridiplantae</taxon>
        <taxon>Streptophyta</taxon>
        <taxon>Embryophyta</taxon>
        <taxon>Tracheophyta</taxon>
        <taxon>Spermatophyta</taxon>
        <taxon>Magnoliopsida</taxon>
        <taxon>eudicotyledons</taxon>
        <taxon>Gunneridae</taxon>
        <taxon>Pentapetalae</taxon>
        <taxon>rosids</taxon>
        <taxon>Vitales</taxon>
        <taxon>Vitaceae</taxon>
        <taxon>Viteae</taxon>
        <taxon>Vitis</taxon>
    </lineage>
</organism>
<dbReference type="EMBL" id="QGNW01001671">
    <property type="protein sequence ID" value="RVW33601.1"/>
    <property type="molecule type" value="Genomic_DNA"/>
</dbReference>
<dbReference type="CDD" id="cd08760">
    <property type="entry name" value="Cyt_b561_FRRS1_like"/>
    <property type="match status" value="1"/>
</dbReference>
<feature type="signal peptide" evidence="15">
    <location>
        <begin position="1"/>
        <end position="23"/>
    </location>
</feature>
<dbReference type="GO" id="GO:0046872">
    <property type="term" value="F:metal ion binding"/>
    <property type="evidence" value="ECO:0007669"/>
    <property type="project" value="UniProtKB-KW"/>
</dbReference>
<gene>
    <name evidence="18" type="primary">VvCHDh000320_1</name>
    <name evidence="18" type="ORF">CK203_080005</name>
</gene>
<dbReference type="PANTHER" id="PTHR23130:SF167">
    <property type="entry name" value="CYTOCHROME B561 AND DOMON DOMAIN-CONTAINING PROTEIN"/>
    <property type="match status" value="1"/>
</dbReference>
<keyword evidence="2 11" id="KW-0813">Transport</keyword>
<evidence type="ECO:0000256" key="4">
    <source>
        <dbReference type="ARBA" id="ARBA00022692"/>
    </source>
</evidence>